<dbReference type="AlphaFoldDB" id="Q8VX14"/>
<evidence type="ECO:0000256" key="4">
    <source>
        <dbReference type="ARBA" id="ARBA00022729"/>
    </source>
</evidence>
<organism evidence="7">
    <name type="scientific">Brassica napus</name>
    <name type="common">Rape</name>
    <dbReference type="NCBI Taxonomy" id="3708"/>
    <lineage>
        <taxon>Eukaryota</taxon>
        <taxon>Viridiplantae</taxon>
        <taxon>Streptophyta</taxon>
        <taxon>Embryophyta</taxon>
        <taxon>Tracheophyta</taxon>
        <taxon>Spermatophyta</taxon>
        <taxon>Magnoliopsida</taxon>
        <taxon>eudicotyledons</taxon>
        <taxon>Gunneridae</taxon>
        <taxon>Pentapetalae</taxon>
        <taxon>rosids</taxon>
        <taxon>malvids</taxon>
        <taxon>Brassicales</taxon>
        <taxon>Brassicaceae</taxon>
        <taxon>Brassiceae</taxon>
        <taxon>Brassica</taxon>
    </lineage>
</organism>
<protein>
    <submittedName>
        <fullName evidence="7">SP11-910 protein</fullName>
    </submittedName>
</protein>
<keyword evidence="3" id="KW-0964">Secreted</keyword>
<evidence type="ECO:0000256" key="2">
    <source>
        <dbReference type="ARBA" id="ARBA00006722"/>
    </source>
</evidence>
<dbReference type="Pfam" id="PF06876">
    <property type="entry name" value="SCRL"/>
    <property type="match status" value="1"/>
</dbReference>
<evidence type="ECO:0000256" key="3">
    <source>
        <dbReference type="ARBA" id="ARBA00022525"/>
    </source>
</evidence>
<name>Q8VX14_BRANA</name>
<accession>Q8VX14</accession>
<dbReference type="InterPro" id="IPR010682">
    <property type="entry name" value="SCRL"/>
</dbReference>
<evidence type="ECO:0000256" key="1">
    <source>
        <dbReference type="ARBA" id="ARBA00004613"/>
    </source>
</evidence>
<evidence type="ECO:0000313" key="7">
    <source>
        <dbReference type="EMBL" id="CAC80853.1"/>
    </source>
</evidence>
<proteinExistence type="inferred from homology"/>
<evidence type="ECO:0000256" key="6">
    <source>
        <dbReference type="SAM" id="SignalP"/>
    </source>
</evidence>
<evidence type="ECO:0000256" key="5">
    <source>
        <dbReference type="ARBA" id="ARBA00023157"/>
    </source>
</evidence>
<dbReference type="SUPFAM" id="SSF57095">
    <property type="entry name" value="Scorpion toxin-like"/>
    <property type="match status" value="1"/>
</dbReference>
<feature type="signal peptide" evidence="6">
    <location>
        <begin position="1"/>
        <end position="23"/>
    </location>
</feature>
<keyword evidence="4 6" id="KW-0732">Signal</keyword>
<keyword evidence="5" id="KW-1015">Disulfide bond</keyword>
<sequence>MKSPIYTLLWVILIIVSHFQVEANTMKRCNQTFKGDCQNNGNQLCKDSYWNVLKKRAYNCTCERFDGKQRVCKCNLREC</sequence>
<comment type="similarity">
    <text evidence="2">Belongs to the DEFL family.</text>
</comment>
<reference evidence="7" key="1">
    <citation type="submission" date="1999-12" db="EMBL/GenBank/DDBJ databases">
        <authorList>
            <person name="Brugiere N."/>
            <person name="Cui Y."/>
        </authorList>
    </citation>
    <scope>NUCLEOTIDE SEQUENCE</scope>
</reference>
<gene>
    <name evidence="7" type="primary">sp11-910</name>
</gene>
<feature type="chain" id="PRO_5004316057" evidence="6">
    <location>
        <begin position="24"/>
        <end position="79"/>
    </location>
</feature>
<dbReference type="GO" id="GO:0005576">
    <property type="term" value="C:extracellular region"/>
    <property type="evidence" value="ECO:0007669"/>
    <property type="project" value="UniProtKB-SubCell"/>
</dbReference>
<dbReference type="EMBL" id="AJ250857">
    <property type="protein sequence ID" value="CAC80853.1"/>
    <property type="molecule type" value="Genomic_DNA"/>
</dbReference>
<comment type="subcellular location">
    <subcellularLocation>
        <location evidence="1">Secreted</location>
    </subcellularLocation>
</comment>
<dbReference type="GO" id="GO:0007165">
    <property type="term" value="P:signal transduction"/>
    <property type="evidence" value="ECO:0007669"/>
    <property type="project" value="InterPro"/>
</dbReference>
<dbReference type="InterPro" id="IPR036574">
    <property type="entry name" value="Scorpion_toxin-like_sf"/>
</dbReference>